<dbReference type="CDD" id="cd00303">
    <property type="entry name" value="retropepsin_like"/>
    <property type="match status" value="1"/>
</dbReference>
<proteinExistence type="predicted"/>
<dbReference type="PANTHER" id="PTHR33067:SF31">
    <property type="entry name" value="RNA-DIRECTED DNA POLYMERASE"/>
    <property type="match status" value="1"/>
</dbReference>
<evidence type="ECO:0000256" key="1">
    <source>
        <dbReference type="SAM" id="MobiDB-lite"/>
    </source>
</evidence>
<reference evidence="2" key="1">
    <citation type="submission" date="2019-12" db="EMBL/GenBank/DDBJ databases">
        <title>Genome sequencing and annotation of Brassica cretica.</title>
        <authorList>
            <person name="Studholme D.J."/>
            <person name="Sarris P.F."/>
        </authorList>
    </citation>
    <scope>NUCLEOTIDE SEQUENCE</scope>
    <source>
        <strain evidence="2">PFS-102/07</strain>
        <tissue evidence="2">Leaf</tissue>
    </source>
</reference>
<dbReference type="EMBL" id="QGKY02002305">
    <property type="protein sequence ID" value="KAF2533802.1"/>
    <property type="molecule type" value="Genomic_DNA"/>
</dbReference>
<name>A0A8S9FSW4_BRACR</name>
<gene>
    <name evidence="2" type="ORF">F2Q70_00030625</name>
</gene>
<dbReference type="Gene3D" id="2.40.70.10">
    <property type="entry name" value="Acid Proteases"/>
    <property type="match status" value="1"/>
</dbReference>
<organism evidence="2">
    <name type="scientific">Brassica cretica</name>
    <name type="common">Mustard</name>
    <dbReference type="NCBI Taxonomy" id="69181"/>
    <lineage>
        <taxon>Eukaryota</taxon>
        <taxon>Viridiplantae</taxon>
        <taxon>Streptophyta</taxon>
        <taxon>Embryophyta</taxon>
        <taxon>Tracheophyta</taxon>
        <taxon>Spermatophyta</taxon>
        <taxon>Magnoliopsida</taxon>
        <taxon>eudicotyledons</taxon>
        <taxon>Gunneridae</taxon>
        <taxon>Pentapetalae</taxon>
        <taxon>rosids</taxon>
        <taxon>malvids</taxon>
        <taxon>Brassicales</taxon>
        <taxon>Brassicaceae</taxon>
        <taxon>Brassiceae</taxon>
        <taxon>Brassica</taxon>
    </lineage>
</organism>
<evidence type="ECO:0000313" key="2">
    <source>
        <dbReference type="EMBL" id="KAF2533802.1"/>
    </source>
</evidence>
<protein>
    <recommendedName>
        <fullName evidence="3">Aspartic peptidase DDI1-type domain-containing protein</fullName>
    </recommendedName>
</protein>
<dbReference type="AlphaFoldDB" id="A0A8S9FSW4"/>
<accession>A0A8S9FSW4</accession>
<evidence type="ECO:0008006" key="3">
    <source>
        <dbReference type="Google" id="ProtNLM"/>
    </source>
</evidence>
<feature type="region of interest" description="Disordered" evidence="1">
    <location>
        <begin position="183"/>
        <end position="209"/>
    </location>
</feature>
<comment type="caution">
    <text evidence="2">The sequence shown here is derived from an EMBL/GenBank/DDBJ whole genome shotgun (WGS) entry which is preliminary data.</text>
</comment>
<sequence length="242" mass="27009">MKNRVILKKKSDLGKFAIPCTVKGIEFPHALCDIGASVSILPRIMADHLGLQVEPSKESFTFVDCSKRSSGGIVRDLEVQIGNALVSVDFHVLDIKLNWNSSLLLERAFISTVGAVCNMQTNRLCLTLIDPHVHYNPIPIMKPHTSSRRIDDPGLSAACHCGAEYETEYSVSIDTHTTTSINSAQQKSIDVPKEESVDSSSGDWEDDYYNPTRAVHTAKYTRDTLHTEEYDEITRRNELRST</sequence>
<dbReference type="InterPro" id="IPR021109">
    <property type="entry name" value="Peptidase_aspartic_dom_sf"/>
</dbReference>
<dbReference type="PANTHER" id="PTHR33067">
    <property type="entry name" value="RNA-DIRECTED DNA POLYMERASE-RELATED"/>
    <property type="match status" value="1"/>
</dbReference>